<keyword evidence="6" id="KW-1185">Reference proteome</keyword>
<evidence type="ECO:0000256" key="1">
    <source>
        <dbReference type="ARBA" id="ARBA00023125"/>
    </source>
</evidence>
<name>A0ABQ4UYA7_9HYPH</name>
<dbReference type="Proteomes" id="UP001055093">
    <property type="component" value="Unassembled WGS sequence"/>
</dbReference>
<dbReference type="PROSITE" id="PS51755">
    <property type="entry name" value="OMPR_PHOB"/>
    <property type="match status" value="1"/>
</dbReference>
<dbReference type="SUPFAM" id="SSF46894">
    <property type="entry name" value="C-terminal effector domain of the bipartite response regulators"/>
    <property type="match status" value="1"/>
</dbReference>
<evidence type="ECO:0000313" key="5">
    <source>
        <dbReference type="EMBL" id="GJE77202.1"/>
    </source>
</evidence>
<gene>
    <name evidence="5" type="ORF">BGCPKDLD_3805</name>
</gene>
<protein>
    <recommendedName>
        <fullName evidence="4">OmpR/PhoB-type domain-containing protein</fullName>
    </recommendedName>
</protein>
<reference evidence="5" key="2">
    <citation type="submission" date="2021-08" db="EMBL/GenBank/DDBJ databases">
        <authorList>
            <person name="Tani A."/>
            <person name="Ola A."/>
            <person name="Ogura Y."/>
            <person name="Katsura K."/>
            <person name="Hayashi T."/>
        </authorList>
    </citation>
    <scope>NUCLEOTIDE SEQUENCE</scope>
    <source>
        <strain evidence="5">DSM 14458</strain>
    </source>
</reference>
<evidence type="ECO:0000256" key="2">
    <source>
        <dbReference type="PROSITE-ProRule" id="PRU01091"/>
    </source>
</evidence>
<dbReference type="InterPro" id="IPR016032">
    <property type="entry name" value="Sig_transdc_resp-reg_C-effctor"/>
</dbReference>
<dbReference type="EMBL" id="BPRE01000013">
    <property type="protein sequence ID" value="GJE77202.1"/>
    <property type="molecule type" value="Genomic_DNA"/>
</dbReference>
<keyword evidence="1 2" id="KW-0238">DNA-binding</keyword>
<feature type="domain" description="OmpR/PhoB-type" evidence="4">
    <location>
        <begin position="19"/>
        <end position="119"/>
    </location>
</feature>
<dbReference type="Gene3D" id="1.10.10.10">
    <property type="entry name" value="Winged helix-like DNA-binding domain superfamily/Winged helix DNA-binding domain"/>
    <property type="match status" value="1"/>
</dbReference>
<dbReference type="InterPro" id="IPR001867">
    <property type="entry name" value="OmpR/PhoB-type_DNA-bd"/>
</dbReference>
<evidence type="ECO:0000256" key="3">
    <source>
        <dbReference type="SAM" id="Coils"/>
    </source>
</evidence>
<evidence type="ECO:0000313" key="6">
    <source>
        <dbReference type="Proteomes" id="UP001055093"/>
    </source>
</evidence>
<feature type="DNA-binding region" description="OmpR/PhoB-type" evidence="2">
    <location>
        <begin position="19"/>
        <end position="119"/>
    </location>
</feature>
<dbReference type="SMART" id="SM00862">
    <property type="entry name" value="Trans_reg_C"/>
    <property type="match status" value="1"/>
</dbReference>
<dbReference type="Pfam" id="PF00486">
    <property type="entry name" value="Trans_reg_C"/>
    <property type="match status" value="1"/>
</dbReference>
<evidence type="ECO:0000259" key="4">
    <source>
        <dbReference type="PROSITE" id="PS51755"/>
    </source>
</evidence>
<dbReference type="InterPro" id="IPR036388">
    <property type="entry name" value="WH-like_DNA-bd_sf"/>
</dbReference>
<dbReference type="RefSeq" id="WP_238308323.1">
    <property type="nucleotide sequence ID" value="NZ_BPRE01000013.1"/>
</dbReference>
<dbReference type="CDD" id="cd00383">
    <property type="entry name" value="trans_reg_C"/>
    <property type="match status" value="1"/>
</dbReference>
<organism evidence="5 6">
    <name type="scientific">Methylorubrum suomiense</name>
    <dbReference type="NCBI Taxonomy" id="144191"/>
    <lineage>
        <taxon>Bacteria</taxon>
        <taxon>Pseudomonadati</taxon>
        <taxon>Pseudomonadota</taxon>
        <taxon>Alphaproteobacteria</taxon>
        <taxon>Hyphomicrobiales</taxon>
        <taxon>Methylobacteriaceae</taxon>
        <taxon>Methylorubrum</taxon>
    </lineage>
</organism>
<accession>A0ABQ4UYA7</accession>
<comment type="caution">
    <text evidence="5">The sequence shown here is derived from an EMBL/GenBank/DDBJ whole genome shotgun (WGS) entry which is preliminary data.</text>
</comment>
<feature type="coiled-coil region" evidence="3">
    <location>
        <begin position="6"/>
        <end position="33"/>
    </location>
</feature>
<proteinExistence type="predicted"/>
<reference evidence="5" key="1">
    <citation type="journal article" date="2021" name="Front. Microbiol.">
        <title>Comprehensive Comparative Genomics and Phenotyping of Methylobacterium Species.</title>
        <authorList>
            <person name="Alessa O."/>
            <person name="Ogura Y."/>
            <person name="Fujitani Y."/>
            <person name="Takami H."/>
            <person name="Hayashi T."/>
            <person name="Sahin N."/>
            <person name="Tani A."/>
        </authorList>
    </citation>
    <scope>NUCLEOTIDE SEQUENCE</scope>
    <source>
        <strain evidence="5">DSM 14458</strain>
    </source>
</reference>
<sequence>MNMHRLDATARHLARLVEENETLREEVRQLREQLEPSIQFPRTWRLTQSESRILCALYAAKTRIVTRESAVIASTNREDDLPDLQILSVSVSRIRTKLRRVGLTSVIETAWGIGYHLSADGVIALNKALAAEQRRQDALDASLRAGRGA</sequence>
<keyword evidence="3" id="KW-0175">Coiled coil</keyword>